<evidence type="ECO:0008006" key="3">
    <source>
        <dbReference type="Google" id="ProtNLM"/>
    </source>
</evidence>
<organism evidence="1 2">
    <name type="scientific">Variovorax ureilyticus</name>
    <dbReference type="NCBI Taxonomy" id="1836198"/>
    <lineage>
        <taxon>Bacteria</taxon>
        <taxon>Pseudomonadati</taxon>
        <taxon>Pseudomonadota</taxon>
        <taxon>Betaproteobacteria</taxon>
        <taxon>Burkholderiales</taxon>
        <taxon>Comamonadaceae</taxon>
        <taxon>Variovorax</taxon>
    </lineage>
</organism>
<comment type="caution">
    <text evidence="1">The sequence shown here is derived from an EMBL/GenBank/DDBJ whole genome shotgun (WGS) entry which is preliminary data.</text>
</comment>
<name>A0ABU8VCD6_9BURK</name>
<keyword evidence="2" id="KW-1185">Reference proteome</keyword>
<proteinExistence type="predicted"/>
<evidence type="ECO:0000313" key="1">
    <source>
        <dbReference type="EMBL" id="MEJ8810976.1"/>
    </source>
</evidence>
<sequence>MPEPAARAADGGRLAFLSAAILVGAVAGCASRPAPRVAMLGDGVLKSPTAQEAEAYCRNFGAPMRFLDFKGPGVPAGEVTFRCD</sequence>
<accession>A0ABU8VCD6</accession>
<dbReference type="EMBL" id="JBBKZU010000003">
    <property type="protein sequence ID" value="MEJ8810976.1"/>
    <property type="molecule type" value="Genomic_DNA"/>
</dbReference>
<gene>
    <name evidence="1" type="ORF">WKW77_07830</name>
</gene>
<protein>
    <recommendedName>
        <fullName evidence="3">Lipoprotein</fullName>
    </recommendedName>
</protein>
<reference evidence="1 2" key="1">
    <citation type="submission" date="2024-03" db="EMBL/GenBank/DDBJ databases">
        <title>Novel species of the genus Variovorax.</title>
        <authorList>
            <person name="Liu Q."/>
            <person name="Xin Y.-H."/>
        </authorList>
    </citation>
    <scope>NUCLEOTIDE SEQUENCE [LARGE SCALE GENOMIC DNA]</scope>
    <source>
        <strain evidence="1 2">KACC 18899</strain>
    </source>
</reference>
<evidence type="ECO:0000313" key="2">
    <source>
        <dbReference type="Proteomes" id="UP001365846"/>
    </source>
</evidence>
<dbReference type="Proteomes" id="UP001365846">
    <property type="component" value="Unassembled WGS sequence"/>
</dbReference>
<dbReference type="PROSITE" id="PS51257">
    <property type="entry name" value="PROKAR_LIPOPROTEIN"/>
    <property type="match status" value="1"/>
</dbReference>
<dbReference type="RefSeq" id="WP_340356295.1">
    <property type="nucleotide sequence ID" value="NZ_JBBKZU010000003.1"/>
</dbReference>